<dbReference type="STRING" id="10195.A0A3M7QVU9"/>
<dbReference type="OrthoDB" id="5376140at2759"/>
<feature type="region of interest" description="Disordered" evidence="3">
    <location>
        <begin position="82"/>
        <end position="104"/>
    </location>
</feature>
<dbReference type="SMART" id="SM00300">
    <property type="entry name" value="ChSh"/>
    <property type="match status" value="1"/>
</dbReference>
<name>A0A3M7QVU9_BRAPC</name>
<keyword evidence="2" id="KW-0539">Nucleus</keyword>
<sequence>MSSRKSSSSKKVEIDQVQTLGQTETQGDEPEYEVETVMAKKVIDGHVFYQIKWKGYDEITWEPVEHCNCHDLIKKFEKKLKEEKKSKKKSTAANSSDSDSEEEISENVKVFFTKEYIDNLLSKNLKPEKILGVTDEPGELTFLIKWKNQPEPDLVPSRVANKYYSKYVIKFYEQRLVFNR</sequence>
<dbReference type="PANTHER" id="PTHR22812">
    <property type="entry name" value="CHROMOBOX PROTEIN"/>
    <property type="match status" value="1"/>
</dbReference>
<comment type="caution">
    <text evidence="5">The sequence shown here is derived from an EMBL/GenBank/DDBJ whole genome shotgun (WGS) entry which is preliminary data.</text>
</comment>
<dbReference type="GO" id="GO:0005634">
    <property type="term" value="C:nucleus"/>
    <property type="evidence" value="ECO:0007669"/>
    <property type="project" value="UniProtKB-SubCell"/>
</dbReference>
<dbReference type="CDD" id="cd00024">
    <property type="entry name" value="CD_CSD"/>
    <property type="match status" value="1"/>
</dbReference>
<dbReference type="InterPro" id="IPR023780">
    <property type="entry name" value="Chromo_domain"/>
</dbReference>
<evidence type="ECO:0000256" key="1">
    <source>
        <dbReference type="ARBA" id="ARBA00004123"/>
    </source>
</evidence>
<dbReference type="AlphaFoldDB" id="A0A3M7QVU9"/>
<feature type="domain" description="Chromo" evidence="4">
    <location>
        <begin position="32"/>
        <end position="88"/>
    </location>
</feature>
<dbReference type="InterPro" id="IPR008251">
    <property type="entry name" value="Chromo_shadow_dom"/>
</dbReference>
<dbReference type="InterPro" id="IPR000953">
    <property type="entry name" value="Chromo/chromo_shadow_dom"/>
</dbReference>
<dbReference type="SUPFAM" id="SSF54160">
    <property type="entry name" value="Chromo domain-like"/>
    <property type="match status" value="2"/>
</dbReference>
<dbReference type="Gene3D" id="2.40.50.40">
    <property type="match status" value="2"/>
</dbReference>
<dbReference type="Pfam" id="PF01393">
    <property type="entry name" value="Chromo_shadow"/>
    <property type="match status" value="1"/>
</dbReference>
<accession>A0A3M7QVU9</accession>
<proteinExistence type="predicted"/>
<dbReference type="Proteomes" id="UP000276133">
    <property type="component" value="Unassembled WGS sequence"/>
</dbReference>
<dbReference type="EMBL" id="REGN01005043">
    <property type="protein sequence ID" value="RNA15108.1"/>
    <property type="molecule type" value="Genomic_DNA"/>
</dbReference>
<keyword evidence="6" id="KW-1185">Reference proteome</keyword>
<dbReference type="PROSITE" id="PS50013">
    <property type="entry name" value="CHROMO_2"/>
    <property type="match status" value="2"/>
</dbReference>
<feature type="compositionally biased region" description="Polar residues" evidence="3">
    <location>
        <begin position="16"/>
        <end position="25"/>
    </location>
</feature>
<organism evidence="5 6">
    <name type="scientific">Brachionus plicatilis</name>
    <name type="common">Marine rotifer</name>
    <name type="synonym">Brachionus muelleri</name>
    <dbReference type="NCBI Taxonomy" id="10195"/>
    <lineage>
        <taxon>Eukaryota</taxon>
        <taxon>Metazoa</taxon>
        <taxon>Spiralia</taxon>
        <taxon>Gnathifera</taxon>
        <taxon>Rotifera</taxon>
        <taxon>Eurotatoria</taxon>
        <taxon>Monogononta</taxon>
        <taxon>Pseudotrocha</taxon>
        <taxon>Ploima</taxon>
        <taxon>Brachionidae</taxon>
        <taxon>Brachionus</taxon>
    </lineage>
</organism>
<evidence type="ECO:0000313" key="6">
    <source>
        <dbReference type="Proteomes" id="UP000276133"/>
    </source>
</evidence>
<dbReference type="InterPro" id="IPR051219">
    <property type="entry name" value="Heterochromatin_chromo-domain"/>
</dbReference>
<dbReference type="SMART" id="SM00298">
    <property type="entry name" value="CHROMO"/>
    <property type="match status" value="2"/>
</dbReference>
<comment type="subcellular location">
    <subcellularLocation>
        <location evidence="1">Nucleus</location>
    </subcellularLocation>
</comment>
<evidence type="ECO:0000256" key="2">
    <source>
        <dbReference type="ARBA" id="ARBA00023242"/>
    </source>
</evidence>
<evidence type="ECO:0000256" key="3">
    <source>
        <dbReference type="SAM" id="MobiDB-lite"/>
    </source>
</evidence>
<dbReference type="Pfam" id="PF00385">
    <property type="entry name" value="Chromo"/>
    <property type="match status" value="1"/>
</dbReference>
<dbReference type="CDD" id="cd00034">
    <property type="entry name" value="CSD"/>
    <property type="match status" value="1"/>
</dbReference>
<gene>
    <name evidence="5" type="ORF">BpHYR1_048937</name>
</gene>
<evidence type="ECO:0000313" key="5">
    <source>
        <dbReference type="EMBL" id="RNA15108.1"/>
    </source>
</evidence>
<evidence type="ECO:0000259" key="4">
    <source>
        <dbReference type="PROSITE" id="PS50013"/>
    </source>
</evidence>
<feature type="domain" description="Chromo" evidence="4">
    <location>
        <begin position="125"/>
        <end position="180"/>
    </location>
</feature>
<protein>
    <submittedName>
        <fullName evidence="5">Chromobox-like protein</fullName>
    </submittedName>
</protein>
<reference evidence="5 6" key="1">
    <citation type="journal article" date="2018" name="Sci. Rep.">
        <title>Genomic signatures of local adaptation to the degree of environmental predictability in rotifers.</title>
        <authorList>
            <person name="Franch-Gras L."/>
            <person name="Hahn C."/>
            <person name="Garcia-Roger E.M."/>
            <person name="Carmona M.J."/>
            <person name="Serra M."/>
            <person name="Gomez A."/>
        </authorList>
    </citation>
    <scope>NUCLEOTIDE SEQUENCE [LARGE SCALE GENOMIC DNA]</scope>
    <source>
        <strain evidence="5">HYR1</strain>
    </source>
</reference>
<feature type="region of interest" description="Disordered" evidence="3">
    <location>
        <begin position="1"/>
        <end position="31"/>
    </location>
</feature>
<dbReference type="InterPro" id="IPR016197">
    <property type="entry name" value="Chromo-like_dom_sf"/>
</dbReference>